<comment type="caution">
    <text evidence="10">The sequence shown here is derived from an EMBL/GenBank/DDBJ whole genome shotgun (WGS) entry which is preliminary data.</text>
</comment>
<keyword evidence="5 8" id="KW-0689">Ribosomal protein</keyword>
<dbReference type="Proteomes" id="UP000094472">
    <property type="component" value="Unassembled WGS sequence"/>
</dbReference>
<name>A0A1E3W7D6_9HYPH</name>
<dbReference type="SUPFAM" id="SSF46992">
    <property type="entry name" value="Ribosomal protein S20"/>
    <property type="match status" value="1"/>
</dbReference>
<dbReference type="EMBL" id="LPWF01000004">
    <property type="protein sequence ID" value="ODS01713.1"/>
    <property type="molecule type" value="Genomic_DNA"/>
</dbReference>
<dbReference type="AlphaFoldDB" id="A0A1E3W7D6"/>
<dbReference type="PANTHER" id="PTHR33398:SF1">
    <property type="entry name" value="SMALL RIBOSOMAL SUBUNIT PROTEIN BS20C"/>
    <property type="match status" value="1"/>
</dbReference>
<gene>
    <name evidence="8" type="primary">rpsT</name>
    <name evidence="10" type="ORF">AUC69_05530</name>
</gene>
<evidence type="ECO:0000256" key="2">
    <source>
        <dbReference type="ARBA" id="ARBA00007634"/>
    </source>
</evidence>
<feature type="region of interest" description="Disordered" evidence="9">
    <location>
        <begin position="1"/>
        <end position="33"/>
    </location>
</feature>
<evidence type="ECO:0000256" key="1">
    <source>
        <dbReference type="ARBA" id="ARBA00003134"/>
    </source>
</evidence>
<dbReference type="HAMAP" id="MF_00500">
    <property type="entry name" value="Ribosomal_bS20"/>
    <property type="match status" value="1"/>
</dbReference>
<dbReference type="PANTHER" id="PTHR33398">
    <property type="entry name" value="30S RIBOSOMAL PROTEIN S20"/>
    <property type="match status" value="1"/>
</dbReference>
<evidence type="ECO:0000256" key="4">
    <source>
        <dbReference type="ARBA" id="ARBA00022884"/>
    </source>
</evidence>
<dbReference type="STRING" id="1774969.AUC69_05530"/>
<evidence type="ECO:0000313" key="11">
    <source>
        <dbReference type="Proteomes" id="UP000094472"/>
    </source>
</evidence>
<dbReference type="NCBIfam" id="TIGR00029">
    <property type="entry name" value="S20"/>
    <property type="match status" value="1"/>
</dbReference>
<dbReference type="InterPro" id="IPR002583">
    <property type="entry name" value="Ribosomal_bS20"/>
</dbReference>
<protein>
    <recommendedName>
        <fullName evidence="7 8">Small ribosomal subunit protein bS20</fullName>
    </recommendedName>
</protein>
<evidence type="ECO:0000256" key="3">
    <source>
        <dbReference type="ARBA" id="ARBA00022730"/>
    </source>
</evidence>
<keyword evidence="3 8" id="KW-0699">rRNA-binding</keyword>
<feature type="region of interest" description="Disordered" evidence="9">
    <location>
        <begin position="66"/>
        <end position="89"/>
    </location>
</feature>
<evidence type="ECO:0000256" key="8">
    <source>
        <dbReference type="HAMAP-Rule" id="MF_00500"/>
    </source>
</evidence>
<dbReference type="GO" id="GO:0015935">
    <property type="term" value="C:small ribosomal subunit"/>
    <property type="evidence" value="ECO:0007669"/>
    <property type="project" value="TreeGrafter"/>
</dbReference>
<feature type="compositionally biased region" description="Basic residues" evidence="9">
    <location>
        <begin position="1"/>
        <end position="15"/>
    </location>
</feature>
<evidence type="ECO:0000256" key="7">
    <source>
        <dbReference type="ARBA" id="ARBA00035136"/>
    </source>
</evidence>
<proteinExistence type="inferred from homology"/>
<dbReference type="GO" id="GO:0003735">
    <property type="term" value="F:structural constituent of ribosome"/>
    <property type="evidence" value="ECO:0007669"/>
    <property type="project" value="InterPro"/>
</dbReference>
<keyword evidence="11" id="KW-1185">Reference proteome</keyword>
<dbReference type="GO" id="GO:0070181">
    <property type="term" value="F:small ribosomal subunit rRNA binding"/>
    <property type="evidence" value="ECO:0007669"/>
    <property type="project" value="TreeGrafter"/>
</dbReference>
<dbReference type="GO" id="GO:0005829">
    <property type="term" value="C:cytosol"/>
    <property type="evidence" value="ECO:0007669"/>
    <property type="project" value="TreeGrafter"/>
</dbReference>
<comment type="function">
    <text evidence="1 8">Binds directly to 16S ribosomal RNA.</text>
</comment>
<evidence type="ECO:0000256" key="5">
    <source>
        <dbReference type="ARBA" id="ARBA00022980"/>
    </source>
</evidence>
<dbReference type="InterPro" id="IPR036510">
    <property type="entry name" value="Ribosomal_bS20_sf"/>
</dbReference>
<evidence type="ECO:0000256" key="9">
    <source>
        <dbReference type="SAM" id="MobiDB-lite"/>
    </source>
</evidence>
<feature type="compositionally biased region" description="Basic residues" evidence="9">
    <location>
        <begin position="66"/>
        <end position="81"/>
    </location>
</feature>
<dbReference type="RefSeq" id="WP_069440587.1">
    <property type="nucleotide sequence ID" value="NZ_LPWF01000004.1"/>
</dbReference>
<evidence type="ECO:0000256" key="6">
    <source>
        <dbReference type="ARBA" id="ARBA00023274"/>
    </source>
</evidence>
<dbReference type="OrthoDB" id="9807974at2"/>
<dbReference type="Pfam" id="PF01649">
    <property type="entry name" value="Ribosomal_S20p"/>
    <property type="match status" value="1"/>
</dbReference>
<dbReference type="Gene3D" id="1.20.58.110">
    <property type="entry name" value="Ribosomal protein S20"/>
    <property type="match status" value="1"/>
</dbReference>
<comment type="similarity">
    <text evidence="2 8">Belongs to the bacterial ribosomal protein bS20 family.</text>
</comment>
<dbReference type="GO" id="GO:0006412">
    <property type="term" value="P:translation"/>
    <property type="evidence" value="ECO:0007669"/>
    <property type="project" value="UniProtKB-UniRule"/>
</dbReference>
<evidence type="ECO:0000313" key="10">
    <source>
        <dbReference type="EMBL" id="ODS01713.1"/>
    </source>
</evidence>
<accession>A0A1E3W7D6</accession>
<organism evidence="10 11">
    <name type="scientific">Methyloceanibacter superfactus</name>
    <dbReference type="NCBI Taxonomy" id="1774969"/>
    <lineage>
        <taxon>Bacteria</taxon>
        <taxon>Pseudomonadati</taxon>
        <taxon>Pseudomonadota</taxon>
        <taxon>Alphaproteobacteria</taxon>
        <taxon>Hyphomicrobiales</taxon>
        <taxon>Hyphomicrobiaceae</taxon>
        <taxon>Methyloceanibacter</taxon>
    </lineage>
</organism>
<reference evidence="10 11" key="1">
    <citation type="journal article" date="2016" name="Environ. Microbiol.">
        <title>New Methyloceanibacter diversity from North Sea sediments includes methanotroph containing solely the soluble methane monooxygenase.</title>
        <authorList>
            <person name="Vekeman B."/>
            <person name="Kerckhof F.M."/>
            <person name="Cremers G."/>
            <person name="de Vos P."/>
            <person name="Vandamme P."/>
            <person name="Boon N."/>
            <person name="Op den Camp H.J."/>
            <person name="Heylen K."/>
        </authorList>
    </citation>
    <scope>NUCLEOTIDE SEQUENCE [LARGE SCALE GENOMIC DNA]</scope>
    <source>
        <strain evidence="10 11">R-67175</strain>
    </source>
</reference>
<keyword evidence="4 8" id="KW-0694">RNA-binding</keyword>
<sequence length="89" mass="9831">MANTKSAKKAVRQTIRRTADNKNRRSQMRGSVRKVEEAIASGNKDAAQTALREAEPLMVRTAQKGLLHRKSASRKVSRLAKRVGAMETA</sequence>
<keyword evidence="6 8" id="KW-0687">Ribonucleoprotein</keyword>